<keyword evidence="3" id="KW-1185">Reference proteome</keyword>
<reference evidence="3" key="1">
    <citation type="submission" date="2009-10" db="EMBL/GenBank/DDBJ databases">
        <title>The complete chromosome of Gordonia bronchialis DSM 43247.</title>
        <authorList>
            <consortium name="US DOE Joint Genome Institute (JGI-PGF)"/>
            <person name="Lucas S."/>
            <person name="Copeland A."/>
            <person name="Lapidus A."/>
            <person name="Glavina del Rio T."/>
            <person name="Dalin E."/>
            <person name="Tice H."/>
            <person name="Bruce D."/>
            <person name="Goodwin L."/>
            <person name="Pitluck S."/>
            <person name="Kyrpides N."/>
            <person name="Mavromatis K."/>
            <person name="Ivanova N."/>
            <person name="Ovchinnikova G."/>
            <person name="Saunders E."/>
            <person name="Brettin T."/>
            <person name="Detter J.C."/>
            <person name="Han C."/>
            <person name="Larimer F."/>
            <person name="Land M."/>
            <person name="Hauser L."/>
            <person name="Markowitz V."/>
            <person name="Cheng J.-F."/>
            <person name="Hugenholtz P."/>
            <person name="Woyke T."/>
            <person name="Wu D."/>
            <person name="Jando M."/>
            <person name="Schneider S."/>
            <person name="Goeker M."/>
            <person name="Klenk H.-P."/>
            <person name="Eisen J.A."/>
        </authorList>
    </citation>
    <scope>NUCLEOTIDE SEQUENCE [LARGE SCALE GENOMIC DNA]</scope>
    <source>
        <strain evidence="3">ATCC 25592 / DSM 43247 / BCRC 13721 / JCM 3198 / KCTC 3076 / NBRC 16047 / NCTC 10667</strain>
    </source>
</reference>
<evidence type="ECO:0000313" key="2">
    <source>
        <dbReference type="EMBL" id="ACY20247.1"/>
    </source>
</evidence>
<name>D0L3P8_GORB4</name>
<keyword evidence="1" id="KW-1133">Transmembrane helix</keyword>
<sequence>MSDRISTSPARSGLTARTGGTLLHRPLFSRRNPLDRRHAAARISAYIYGNVLILAVLVPVEPTQQHLGIALVLGTAASTFIAHVFAEAIGRQVSAGPQPATTASVLGHLRNSVPILTSAVMPCLVLAAGLFDWLEPRTAQLLAEIVILARIGGIVFVIDRLNGERPTRATLAGAGAILFVATAVVIVKIVLTH</sequence>
<evidence type="ECO:0000256" key="1">
    <source>
        <dbReference type="SAM" id="Phobius"/>
    </source>
</evidence>
<dbReference type="STRING" id="526226.Gbro_0935"/>
<dbReference type="HOGENOM" id="CLU_129301_0_0_11"/>
<dbReference type="KEGG" id="gbr:Gbro_0935"/>
<proteinExistence type="predicted"/>
<accession>D0L3P8</accession>
<feature type="transmembrane region" description="Helical" evidence="1">
    <location>
        <begin position="170"/>
        <end position="191"/>
    </location>
</feature>
<feature type="transmembrane region" description="Helical" evidence="1">
    <location>
        <begin position="39"/>
        <end position="60"/>
    </location>
</feature>
<keyword evidence="1" id="KW-0812">Transmembrane</keyword>
<dbReference type="eggNOG" id="ENOG5032SRW">
    <property type="taxonomic scope" value="Bacteria"/>
</dbReference>
<organism evidence="2 3">
    <name type="scientific">Gordonia bronchialis (strain ATCC 25592 / DSM 43247 / BCRC 13721 / JCM 3198 / KCTC 3076 / NBRC 16047 / NCTC 10667)</name>
    <name type="common">Rhodococcus bronchialis</name>
    <dbReference type="NCBI Taxonomy" id="526226"/>
    <lineage>
        <taxon>Bacteria</taxon>
        <taxon>Bacillati</taxon>
        <taxon>Actinomycetota</taxon>
        <taxon>Actinomycetes</taxon>
        <taxon>Mycobacteriales</taxon>
        <taxon>Gordoniaceae</taxon>
        <taxon>Gordonia</taxon>
    </lineage>
</organism>
<dbReference type="AlphaFoldDB" id="D0L3P8"/>
<dbReference type="EMBL" id="CP001802">
    <property type="protein sequence ID" value="ACY20247.1"/>
    <property type="molecule type" value="Genomic_DNA"/>
</dbReference>
<protein>
    <recommendedName>
        <fullName evidence="4">Integral membrane protein</fullName>
    </recommendedName>
</protein>
<dbReference type="Proteomes" id="UP000001219">
    <property type="component" value="Chromosome"/>
</dbReference>
<evidence type="ECO:0008006" key="4">
    <source>
        <dbReference type="Google" id="ProtNLM"/>
    </source>
</evidence>
<gene>
    <name evidence="2" type="ordered locus">Gbro_0935</name>
</gene>
<feature type="transmembrane region" description="Helical" evidence="1">
    <location>
        <begin position="66"/>
        <end position="86"/>
    </location>
</feature>
<dbReference type="RefSeq" id="WP_012832827.1">
    <property type="nucleotide sequence ID" value="NC_013441.1"/>
</dbReference>
<feature type="transmembrane region" description="Helical" evidence="1">
    <location>
        <begin position="113"/>
        <end position="133"/>
    </location>
</feature>
<reference evidence="2 3" key="2">
    <citation type="journal article" date="2010" name="Stand. Genomic Sci.">
        <title>Complete genome sequence of Gordonia bronchialis type strain (3410).</title>
        <authorList>
            <person name="Ivanova N."/>
            <person name="Sikorski J."/>
            <person name="Jando M."/>
            <person name="Lapidus A."/>
            <person name="Nolan M."/>
            <person name="Lucas S."/>
            <person name="Del Rio T.G."/>
            <person name="Tice H."/>
            <person name="Copeland A."/>
            <person name="Cheng J.F."/>
            <person name="Chen F."/>
            <person name="Bruce D."/>
            <person name="Goodwin L."/>
            <person name="Pitluck S."/>
            <person name="Mavromatis K."/>
            <person name="Ovchinnikova G."/>
            <person name="Pati A."/>
            <person name="Chen A."/>
            <person name="Palaniappan K."/>
            <person name="Land M."/>
            <person name="Hauser L."/>
            <person name="Chang Y.J."/>
            <person name="Jeffries C.D."/>
            <person name="Chain P."/>
            <person name="Saunders E."/>
            <person name="Han C."/>
            <person name="Detter J.C."/>
            <person name="Brettin T."/>
            <person name="Rohde M."/>
            <person name="Goker M."/>
            <person name="Bristow J."/>
            <person name="Eisen J.A."/>
            <person name="Markowitz V."/>
            <person name="Hugenholtz P."/>
            <person name="Klenk H.P."/>
            <person name="Kyrpides N.C."/>
        </authorList>
    </citation>
    <scope>NUCLEOTIDE SEQUENCE [LARGE SCALE GENOMIC DNA]</scope>
    <source>
        <strain evidence="3">ATCC 25592 / DSM 43247 / BCRC 13721 / JCM 3198 / KCTC 3076 / NBRC 16047 / NCTC 10667</strain>
    </source>
</reference>
<evidence type="ECO:0000313" key="3">
    <source>
        <dbReference type="Proteomes" id="UP000001219"/>
    </source>
</evidence>
<feature type="transmembrane region" description="Helical" evidence="1">
    <location>
        <begin position="139"/>
        <end position="158"/>
    </location>
</feature>
<keyword evidence="1" id="KW-0472">Membrane</keyword>